<dbReference type="Pfam" id="PF00902">
    <property type="entry name" value="TatC"/>
    <property type="match status" value="1"/>
</dbReference>
<dbReference type="HAMAP" id="MF_00902">
    <property type="entry name" value="TatC"/>
    <property type="match status" value="1"/>
</dbReference>
<evidence type="ECO:0000313" key="7">
    <source>
        <dbReference type="Proteomes" id="UP000481030"/>
    </source>
</evidence>
<keyword evidence="4 5" id="KW-0472">Membrane</keyword>
<dbReference type="NCBIfam" id="TIGR00945">
    <property type="entry name" value="tatC"/>
    <property type="match status" value="1"/>
</dbReference>
<keyword evidence="7" id="KW-1185">Reference proteome</keyword>
<feature type="transmembrane region" description="Helical" evidence="5">
    <location>
        <begin position="64"/>
        <end position="88"/>
    </location>
</feature>
<comment type="function">
    <text evidence="5">Part of the twin-arginine translocation (Tat) system that transports large folded proteins containing a characteristic twin-arginine motif in their signal peptide across membranes.</text>
</comment>
<sequence length="245" mass="28369">MADQELNVVEHLDELRKRLIISVLAFMIFLVVGFVFVKDIFLFFLGDLDYKLIVLGPSDIMWVYFRIATVIALAGTIPVTAWQLWLFVKPGLKQLERKAALLYIPPMFFLFLGGLAFGYYFIFPNIMSFLLNLGEDLMTASFTAEKYISFLINMTLPFGIAFELPLVSMFLTTLGLINPYKIVRFRKYVYFILVIIASMISPPEFISHILVAIPLILLFEISILLSKMVYQRRKRHEQEEPENDL</sequence>
<feature type="transmembrane region" description="Helical" evidence="5">
    <location>
        <begin position="147"/>
        <end position="171"/>
    </location>
</feature>
<keyword evidence="5" id="KW-0813">Transport</keyword>
<feature type="transmembrane region" description="Helical" evidence="5">
    <location>
        <begin position="20"/>
        <end position="44"/>
    </location>
</feature>
<organism evidence="6 7">
    <name type="scientific">Cytobacillus depressus</name>
    <dbReference type="NCBI Taxonomy" id="1602942"/>
    <lineage>
        <taxon>Bacteria</taxon>
        <taxon>Bacillati</taxon>
        <taxon>Bacillota</taxon>
        <taxon>Bacilli</taxon>
        <taxon>Bacillales</taxon>
        <taxon>Bacillaceae</taxon>
        <taxon>Cytobacillus</taxon>
    </lineage>
</organism>
<dbReference type="InterPro" id="IPR002033">
    <property type="entry name" value="TatC"/>
</dbReference>
<evidence type="ECO:0000256" key="3">
    <source>
        <dbReference type="ARBA" id="ARBA00022989"/>
    </source>
</evidence>
<accession>A0A6L3V6F8</accession>
<dbReference type="GO" id="GO:0009977">
    <property type="term" value="F:proton motive force dependent protein transmembrane transporter activity"/>
    <property type="evidence" value="ECO:0007669"/>
    <property type="project" value="TreeGrafter"/>
</dbReference>
<dbReference type="PANTHER" id="PTHR30371:SF4">
    <property type="entry name" value="SEC-INDEPENDENT PROTEIN TRANSLOCASE PROTEIN TATCD"/>
    <property type="match status" value="1"/>
</dbReference>
<keyword evidence="2 5" id="KW-0812">Transmembrane</keyword>
<dbReference type="Proteomes" id="UP000481030">
    <property type="component" value="Unassembled WGS sequence"/>
</dbReference>
<name>A0A6L3V6F8_9BACI</name>
<dbReference type="AlphaFoldDB" id="A0A6L3V6F8"/>
<keyword evidence="5" id="KW-0811">Translocation</keyword>
<keyword evidence="3 5" id="KW-1133">Transmembrane helix</keyword>
<dbReference type="RefSeq" id="WP_151535404.1">
    <property type="nucleotide sequence ID" value="NZ_WBOS01000005.1"/>
</dbReference>
<comment type="subunit">
    <text evidence="5">Forms a complex with TatA.</text>
</comment>
<feature type="transmembrane region" description="Helical" evidence="5">
    <location>
        <begin position="183"/>
        <end position="200"/>
    </location>
</feature>
<keyword evidence="5" id="KW-1003">Cell membrane</keyword>
<evidence type="ECO:0000313" key="6">
    <source>
        <dbReference type="EMBL" id="KAB2334863.1"/>
    </source>
</evidence>
<comment type="similarity">
    <text evidence="5">Belongs to the TatC family.</text>
</comment>
<protein>
    <recommendedName>
        <fullName evidence="5">Sec-independent protein translocase protein TatC</fullName>
    </recommendedName>
</protein>
<comment type="subcellular location">
    <subcellularLocation>
        <location evidence="5">Cell membrane</location>
        <topology evidence="5">Multi-pass membrane protein</topology>
    </subcellularLocation>
    <subcellularLocation>
        <location evidence="1">Membrane</location>
        <topology evidence="1">Multi-pass membrane protein</topology>
    </subcellularLocation>
</comment>
<dbReference type="PRINTS" id="PR01840">
    <property type="entry name" value="TATCFAMILY"/>
</dbReference>
<evidence type="ECO:0000256" key="2">
    <source>
        <dbReference type="ARBA" id="ARBA00022692"/>
    </source>
</evidence>
<evidence type="ECO:0000256" key="4">
    <source>
        <dbReference type="ARBA" id="ARBA00023136"/>
    </source>
</evidence>
<dbReference type="GO" id="GO:0033281">
    <property type="term" value="C:TAT protein transport complex"/>
    <property type="evidence" value="ECO:0007669"/>
    <property type="project" value="UniProtKB-UniRule"/>
</dbReference>
<comment type="caution">
    <text evidence="6">The sequence shown here is derived from an EMBL/GenBank/DDBJ whole genome shotgun (WGS) entry which is preliminary data.</text>
</comment>
<gene>
    <name evidence="5 6" type="primary">tatC</name>
    <name evidence="6" type="ORF">F7731_13985</name>
</gene>
<dbReference type="PANTHER" id="PTHR30371">
    <property type="entry name" value="SEC-INDEPENDENT PROTEIN TRANSLOCASE PROTEIN TATC"/>
    <property type="match status" value="1"/>
</dbReference>
<keyword evidence="5" id="KW-0653">Protein transport</keyword>
<dbReference type="GO" id="GO:0043953">
    <property type="term" value="P:protein transport by the Tat complex"/>
    <property type="evidence" value="ECO:0007669"/>
    <property type="project" value="UniProtKB-UniRule"/>
</dbReference>
<dbReference type="GO" id="GO:0065002">
    <property type="term" value="P:intracellular protein transmembrane transport"/>
    <property type="evidence" value="ECO:0007669"/>
    <property type="project" value="TreeGrafter"/>
</dbReference>
<proteinExistence type="inferred from homology"/>
<dbReference type="EMBL" id="WBOS01000005">
    <property type="protein sequence ID" value="KAB2334863.1"/>
    <property type="molecule type" value="Genomic_DNA"/>
</dbReference>
<dbReference type="OrthoDB" id="9777044at2"/>
<evidence type="ECO:0000256" key="1">
    <source>
        <dbReference type="ARBA" id="ARBA00004141"/>
    </source>
</evidence>
<feature type="transmembrane region" description="Helical" evidence="5">
    <location>
        <begin position="206"/>
        <end position="225"/>
    </location>
</feature>
<reference evidence="6 7" key="1">
    <citation type="journal article" date="2016" name="Antonie Van Leeuwenhoek">
        <title>Bacillus depressus sp. nov., isolated from soil of a sunflower field.</title>
        <authorList>
            <person name="Wei X."/>
            <person name="Xin D."/>
            <person name="Xin Y."/>
            <person name="Zhang H."/>
            <person name="Wang T."/>
            <person name="Zhang J."/>
        </authorList>
    </citation>
    <scope>NUCLEOTIDE SEQUENCE [LARGE SCALE GENOMIC DNA]</scope>
    <source>
        <strain evidence="6 7">BZ1</strain>
    </source>
</reference>
<evidence type="ECO:0000256" key="5">
    <source>
        <dbReference type="HAMAP-Rule" id="MF_00902"/>
    </source>
</evidence>
<feature type="transmembrane region" description="Helical" evidence="5">
    <location>
        <begin position="100"/>
        <end position="122"/>
    </location>
</feature>